<feature type="compositionally biased region" description="Low complexity" evidence="1">
    <location>
        <begin position="106"/>
        <end position="116"/>
    </location>
</feature>
<sequence>MLISLHRQATTTPKIRGAIQASSEPTRLVAERSGISERTVWTWRGRDDVHARSHTPHRLQTTLTPTQGSSVKRSIRWTDRSEEGRRCAAQGASPAARRSARRGARIPRPACLALGPRPLPPAPRPGQPAGAEAEGIQARAWQLQGRRARRSAHRHLVSAHVSVTQMRALGGVVDEPGVEIGLERLDSLVEGLAHLHAEDLLQHPAVEALDEPVGLRRADLGAAVLDGVEVEIELVGVLFGAAEVAAVRHWARTNGAFNGSLGQHRLHRQVQGAVEGQHVVVQDRHRRLGPLNASQFPFCMGLPGAM</sequence>
<dbReference type="AlphaFoldDB" id="A0A4R8G369"/>
<feature type="compositionally biased region" description="Basic and acidic residues" evidence="1">
    <location>
        <begin position="76"/>
        <end position="86"/>
    </location>
</feature>
<feature type="compositionally biased region" description="Low complexity" evidence="1">
    <location>
        <begin position="87"/>
        <end position="97"/>
    </location>
</feature>
<dbReference type="EMBL" id="SOEB01000003">
    <property type="protein sequence ID" value="TDX32619.1"/>
    <property type="molecule type" value="Genomic_DNA"/>
</dbReference>
<name>A0A4R8G369_9RHOB</name>
<evidence type="ECO:0000313" key="2">
    <source>
        <dbReference type="EMBL" id="TDX32619.1"/>
    </source>
</evidence>
<proteinExistence type="predicted"/>
<evidence type="ECO:0000313" key="3">
    <source>
        <dbReference type="Proteomes" id="UP000295484"/>
    </source>
</evidence>
<feature type="compositionally biased region" description="Pro residues" evidence="1">
    <location>
        <begin position="117"/>
        <end position="126"/>
    </location>
</feature>
<feature type="region of interest" description="Disordered" evidence="1">
    <location>
        <begin position="52"/>
        <end position="135"/>
    </location>
</feature>
<organism evidence="2 3">
    <name type="scientific">Rhodovulum visakhapatnamense</name>
    <dbReference type="NCBI Taxonomy" id="364297"/>
    <lineage>
        <taxon>Bacteria</taxon>
        <taxon>Pseudomonadati</taxon>
        <taxon>Pseudomonadota</taxon>
        <taxon>Alphaproteobacteria</taxon>
        <taxon>Rhodobacterales</taxon>
        <taxon>Paracoccaceae</taxon>
        <taxon>Rhodovulum</taxon>
    </lineage>
</organism>
<comment type="caution">
    <text evidence="2">The sequence shown here is derived from an EMBL/GenBank/DDBJ whole genome shotgun (WGS) entry which is preliminary data.</text>
</comment>
<gene>
    <name evidence="2" type="ORF">EV657_103191</name>
</gene>
<protein>
    <submittedName>
        <fullName evidence="2">Uncharacterized protein</fullName>
    </submittedName>
</protein>
<accession>A0A4R8G369</accession>
<feature type="compositionally biased region" description="Polar residues" evidence="1">
    <location>
        <begin position="58"/>
        <end position="72"/>
    </location>
</feature>
<reference evidence="2 3" key="1">
    <citation type="submission" date="2019-03" db="EMBL/GenBank/DDBJ databases">
        <title>Genomic Encyclopedia of Type Strains, Phase IV (KMG-IV): sequencing the most valuable type-strain genomes for metagenomic binning, comparative biology and taxonomic classification.</title>
        <authorList>
            <person name="Goeker M."/>
        </authorList>
    </citation>
    <scope>NUCLEOTIDE SEQUENCE [LARGE SCALE GENOMIC DNA]</scope>
    <source>
        <strain evidence="2 3">JA181</strain>
    </source>
</reference>
<dbReference type="Proteomes" id="UP000295484">
    <property type="component" value="Unassembled WGS sequence"/>
</dbReference>
<evidence type="ECO:0000256" key="1">
    <source>
        <dbReference type="SAM" id="MobiDB-lite"/>
    </source>
</evidence>